<dbReference type="GO" id="GO:0005506">
    <property type="term" value="F:iron ion binding"/>
    <property type="evidence" value="ECO:0007669"/>
    <property type="project" value="InterPro"/>
</dbReference>
<dbReference type="PANTHER" id="PTHR11863">
    <property type="entry name" value="STEROL DESATURASE"/>
    <property type="match status" value="1"/>
</dbReference>
<keyword evidence="8" id="KW-1185">Reference proteome</keyword>
<protein>
    <recommendedName>
        <fullName evidence="6">Fatty acid hydroxylase domain-containing protein</fullName>
    </recommendedName>
</protein>
<comment type="subcellular location">
    <subcellularLocation>
        <location evidence="1">Membrane</location>
    </subcellularLocation>
</comment>
<keyword evidence="2 5" id="KW-0812">Transmembrane</keyword>
<dbReference type="Pfam" id="PF04116">
    <property type="entry name" value="FA_hydroxylase"/>
    <property type="match status" value="1"/>
</dbReference>
<dbReference type="Proteomes" id="UP000192342">
    <property type="component" value="Unassembled WGS sequence"/>
</dbReference>
<dbReference type="RefSeq" id="WP_206044769.1">
    <property type="nucleotide sequence ID" value="NZ_AQQV01000001.1"/>
</dbReference>
<feature type="transmembrane region" description="Helical" evidence="5">
    <location>
        <begin position="7"/>
        <end position="29"/>
    </location>
</feature>
<feature type="transmembrane region" description="Helical" evidence="5">
    <location>
        <begin position="173"/>
        <end position="196"/>
    </location>
</feature>
<comment type="caution">
    <text evidence="7">The sequence shown here is derived from an EMBL/GenBank/DDBJ whole genome shotgun (WGS) entry which is preliminary data.</text>
</comment>
<accession>A0A1Y1SGK0</accession>
<feature type="transmembrane region" description="Helical" evidence="5">
    <location>
        <begin position="108"/>
        <end position="129"/>
    </location>
</feature>
<evidence type="ECO:0000313" key="7">
    <source>
        <dbReference type="EMBL" id="ORE88792.1"/>
    </source>
</evidence>
<dbReference type="EMBL" id="AQQV01000001">
    <property type="protein sequence ID" value="ORE88792.1"/>
    <property type="molecule type" value="Genomic_DNA"/>
</dbReference>
<proteinExistence type="predicted"/>
<dbReference type="GO" id="GO:0016491">
    <property type="term" value="F:oxidoreductase activity"/>
    <property type="evidence" value="ECO:0007669"/>
    <property type="project" value="InterPro"/>
</dbReference>
<name>A0A1Y1SGK0_9GAMM</name>
<dbReference type="GO" id="GO:0008610">
    <property type="term" value="P:lipid biosynthetic process"/>
    <property type="evidence" value="ECO:0007669"/>
    <property type="project" value="InterPro"/>
</dbReference>
<organism evidence="7 8">
    <name type="scientific">Oceanococcus atlanticus</name>
    <dbReference type="NCBI Taxonomy" id="1317117"/>
    <lineage>
        <taxon>Bacteria</taxon>
        <taxon>Pseudomonadati</taxon>
        <taxon>Pseudomonadota</taxon>
        <taxon>Gammaproteobacteria</taxon>
        <taxon>Chromatiales</taxon>
        <taxon>Oceanococcaceae</taxon>
        <taxon>Oceanococcus</taxon>
    </lineage>
</organism>
<feature type="transmembrane region" description="Helical" evidence="5">
    <location>
        <begin position="76"/>
        <end position="96"/>
    </location>
</feature>
<dbReference type="InterPro" id="IPR050307">
    <property type="entry name" value="Sterol_Desaturase_Related"/>
</dbReference>
<sequence>MAIVIPLIRYGLFPTVLFGGCGAIIALLGSGAPAWMPWTILAGAIGLMFAAERIVPYQADWNRSHDDVARDLLHGLVNTATNHSGVLLLPMLALAIPASSVWPDDWPFWLQVVMAIIVLDLGVAAAHHASHRWNWLWRFHAVHHSVRRLYGFNGLMKHPVHQAIETGSGILPLLLLGIPLPVAQALAFCVAMQLLLQHSNADYRTGPLKYLFANAEVHRFHHVGRPSDGDVNFGLFTTLWDHLAGTFRYEAGAAPMRSDELGIEAHPDYPAAYLPQLVEPFRGR</sequence>
<reference evidence="7 8" key="1">
    <citation type="submission" date="2013-04" db="EMBL/GenBank/DDBJ databases">
        <title>Oceanococcus atlanticus 22II-S10r2 Genome Sequencing.</title>
        <authorList>
            <person name="Lai Q."/>
            <person name="Li G."/>
            <person name="Shao Z."/>
        </authorList>
    </citation>
    <scope>NUCLEOTIDE SEQUENCE [LARGE SCALE GENOMIC DNA]</scope>
    <source>
        <strain evidence="7 8">22II-S10r2</strain>
    </source>
</reference>
<feature type="transmembrane region" description="Helical" evidence="5">
    <location>
        <begin position="35"/>
        <end position="55"/>
    </location>
</feature>
<dbReference type="GO" id="GO:0016020">
    <property type="term" value="C:membrane"/>
    <property type="evidence" value="ECO:0007669"/>
    <property type="project" value="UniProtKB-SubCell"/>
</dbReference>
<feature type="domain" description="Fatty acid hydroxylase" evidence="6">
    <location>
        <begin position="112"/>
        <end position="246"/>
    </location>
</feature>
<keyword evidence="3 5" id="KW-1133">Transmembrane helix</keyword>
<evidence type="ECO:0000256" key="1">
    <source>
        <dbReference type="ARBA" id="ARBA00004370"/>
    </source>
</evidence>
<dbReference type="STRING" id="1317117.ATO7_02915"/>
<gene>
    <name evidence="7" type="ORF">ATO7_02915</name>
</gene>
<evidence type="ECO:0000256" key="4">
    <source>
        <dbReference type="ARBA" id="ARBA00023136"/>
    </source>
</evidence>
<dbReference type="InterPro" id="IPR006694">
    <property type="entry name" value="Fatty_acid_hydroxylase"/>
</dbReference>
<evidence type="ECO:0000256" key="5">
    <source>
        <dbReference type="SAM" id="Phobius"/>
    </source>
</evidence>
<evidence type="ECO:0000313" key="8">
    <source>
        <dbReference type="Proteomes" id="UP000192342"/>
    </source>
</evidence>
<keyword evidence="4 5" id="KW-0472">Membrane</keyword>
<evidence type="ECO:0000256" key="2">
    <source>
        <dbReference type="ARBA" id="ARBA00022692"/>
    </source>
</evidence>
<evidence type="ECO:0000259" key="6">
    <source>
        <dbReference type="Pfam" id="PF04116"/>
    </source>
</evidence>
<dbReference type="AlphaFoldDB" id="A0A1Y1SGK0"/>
<evidence type="ECO:0000256" key="3">
    <source>
        <dbReference type="ARBA" id="ARBA00022989"/>
    </source>
</evidence>